<name>A0ABD3F180_9STRA</name>
<reference evidence="2 3" key="1">
    <citation type="submission" date="2024-09" db="EMBL/GenBank/DDBJ databases">
        <title>Genome sequencing and assembly of Phytophthora oleae, isolate VK10A, causative agent of rot of olive drupes.</title>
        <authorList>
            <person name="Conti Taguali S."/>
            <person name="Riolo M."/>
            <person name="La Spada F."/>
            <person name="Cacciola S.O."/>
            <person name="Dionisio G."/>
        </authorList>
    </citation>
    <scope>NUCLEOTIDE SEQUENCE [LARGE SCALE GENOMIC DNA]</scope>
    <source>
        <strain evidence="2 3">VK10A</strain>
    </source>
</reference>
<keyword evidence="3" id="KW-1185">Reference proteome</keyword>
<evidence type="ECO:0000313" key="3">
    <source>
        <dbReference type="Proteomes" id="UP001632037"/>
    </source>
</evidence>
<organism evidence="2 3">
    <name type="scientific">Phytophthora oleae</name>
    <dbReference type="NCBI Taxonomy" id="2107226"/>
    <lineage>
        <taxon>Eukaryota</taxon>
        <taxon>Sar</taxon>
        <taxon>Stramenopiles</taxon>
        <taxon>Oomycota</taxon>
        <taxon>Peronosporomycetes</taxon>
        <taxon>Peronosporales</taxon>
        <taxon>Peronosporaceae</taxon>
        <taxon>Phytophthora</taxon>
    </lineage>
</organism>
<protein>
    <recommendedName>
        <fullName evidence="4">Glycine-rich protein</fullName>
    </recommendedName>
</protein>
<comment type="caution">
    <text evidence="2">The sequence shown here is derived from an EMBL/GenBank/DDBJ whole genome shotgun (WGS) entry which is preliminary data.</text>
</comment>
<feature type="chain" id="PRO_5044834292" description="Glycine-rich protein" evidence="1">
    <location>
        <begin position="21"/>
        <end position="82"/>
    </location>
</feature>
<proteinExistence type="predicted"/>
<dbReference type="AlphaFoldDB" id="A0ABD3F180"/>
<sequence>MKIAALAVTAAIAVVIVAAADQPALRTAAIPVEAIAEKPADGIKKEQFWGWGGPWGGYGWGGRWGGGWGGCWGIGGWRGWGW</sequence>
<dbReference type="EMBL" id="JBIMZQ010000048">
    <property type="protein sequence ID" value="KAL3659229.1"/>
    <property type="molecule type" value="Genomic_DNA"/>
</dbReference>
<feature type="signal peptide" evidence="1">
    <location>
        <begin position="1"/>
        <end position="20"/>
    </location>
</feature>
<gene>
    <name evidence="2" type="ORF">V7S43_015807</name>
</gene>
<evidence type="ECO:0000256" key="1">
    <source>
        <dbReference type="SAM" id="SignalP"/>
    </source>
</evidence>
<accession>A0ABD3F180</accession>
<dbReference type="Proteomes" id="UP001632037">
    <property type="component" value="Unassembled WGS sequence"/>
</dbReference>
<keyword evidence="1" id="KW-0732">Signal</keyword>
<evidence type="ECO:0000313" key="2">
    <source>
        <dbReference type="EMBL" id="KAL3659229.1"/>
    </source>
</evidence>
<evidence type="ECO:0008006" key="4">
    <source>
        <dbReference type="Google" id="ProtNLM"/>
    </source>
</evidence>